<name>A0ABS9P4K8_9GAMM</name>
<dbReference type="SUPFAM" id="SSF56112">
    <property type="entry name" value="Protein kinase-like (PK-like)"/>
    <property type="match status" value="1"/>
</dbReference>
<dbReference type="RefSeq" id="WP_238975749.1">
    <property type="nucleotide sequence ID" value="NZ_JABFUC010000002.1"/>
</dbReference>
<dbReference type="InterPro" id="IPR011009">
    <property type="entry name" value="Kinase-like_dom_sf"/>
</dbReference>
<dbReference type="EMBL" id="JABFUC010000002">
    <property type="protein sequence ID" value="MCG6656710.1"/>
    <property type="molecule type" value="Genomic_DNA"/>
</dbReference>
<evidence type="ECO:0000313" key="2">
    <source>
        <dbReference type="Proteomes" id="UP000814385"/>
    </source>
</evidence>
<gene>
    <name evidence="1" type="ORF">HOP52_02830</name>
</gene>
<reference evidence="1 2" key="1">
    <citation type="submission" date="2020-05" db="EMBL/GenBank/DDBJ databases">
        <title>Comparative genomic analysis of denitrifying bacteria from Halomonas genus.</title>
        <authorList>
            <person name="Wang L."/>
            <person name="Shao Z."/>
        </authorList>
    </citation>
    <scope>NUCLEOTIDE SEQUENCE [LARGE SCALE GENOMIC DNA]</scope>
    <source>
        <strain evidence="1 2">A4</strain>
    </source>
</reference>
<proteinExistence type="predicted"/>
<comment type="caution">
    <text evidence="1">The sequence shown here is derived from an EMBL/GenBank/DDBJ whole genome shotgun (WGS) entry which is preliminary data.</text>
</comment>
<keyword evidence="2" id="KW-1185">Reference proteome</keyword>
<protein>
    <submittedName>
        <fullName evidence="1">Uncharacterized protein</fullName>
    </submittedName>
</protein>
<sequence length="249" mass="28461">MQRTASAGPGRLECDGYRLEASVTDDEAVSLVRAVVERRYRVVTPLKDSRHCWAARVAIGGRDLVLKVPRARNRRAWERFLTLFRPGESIRQHRSIATLDHLGARGPEPILGAERREAGRVVDGFFLYGYVAGRQATSRDTRAVAEALLELHGHGYLRGDPQAQNFIIDEGQARFIDFKMQRPRFLTRIRLLMEYSKFLESMPFGYRYLDQATRDSRAFRLANALQAGLSCTRRLRKAAKRKLTGWRKG</sequence>
<evidence type="ECO:0000313" key="1">
    <source>
        <dbReference type="EMBL" id="MCG6656710.1"/>
    </source>
</evidence>
<organism evidence="1 2">
    <name type="scientific">Billgrantia campisalis</name>
    <dbReference type="NCBI Taxonomy" id="74661"/>
    <lineage>
        <taxon>Bacteria</taxon>
        <taxon>Pseudomonadati</taxon>
        <taxon>Pseudomonadota</taxon>
        <taxon>Gammaproteobacteria</taxon>
        <taxon>Oceanospirillales</taxon>
        <taxon>Halomonadaceae</taxon>
        <taxon>Billgrantia</taxon>
    </lineage>
</organism>
<dbReference type="Proteomes" id="UP000814385">
    <property type="component" value="Unassembled WGS sequence"/>
</dbReference>
<accession>A0ABS9P4K8</accession>